<dbReference type="InterPro" id="IPR000719">
    <property type="entry name" value="Prot_kinase_dom"/>
</dbReference>
<evidence type="ECO:0000313" key="25">
    <source>
        <dbReference type="Proteomes" id="UP001161247"/>
    </source>
</evidence>
<keyword evidence="8 22" id="KW-0732">Signal</keyword>
<feature type="transmembrane region" description="Helical" evidence="21">
    <location>
        <begin position="244"/>
        <end position="270"/>
    </location>
</feature>
<dbReference type="PROSITE" id="PS00107">
    <property type="entry name" value="PROTEIN_KINASE_ATP"/>
    <property type="match status" value="1"/>
</dbReference>
<dbReference type="InterPro" id="IPR011009">
    <property type="entry name" value="Kinase-like_dom_sf"/>
</dbReference>
<dbReference type="Pfam" id="PF13855">
    <property type="entry name" value="LRR_8"/>
    <property type="match status" value="1"/>
</dbReference>
<keyword evidence="14 21" id="KW-0472">Membrane</keyword>
<evidence type="ECO:0000256" key="4">
    <source>
        <dbReference type="ARBA" id="ARBA00022553"/>
    </source>
</evidence>
<keyword evidence="10 19" id="KW-0547">Nucleotide-binding</keyword>
<dbReference type="GO" id="GO:0004674">
    <property type="term" value="F:protein serine/threonine kinase activity"/>
    <property type="evidence" value="ECO:0007669"/>
    <property type="project" value="UniProtKB-EC"/>
</dbReference>
<dbReference type="Gene3D" id="3.30.200.20">
    <property type="entry name" value="Phosphorylase Kinase, domain 1"/>
    <property type="match status" value="1"/>
</dbReference>
<dbReference type="PROSITE" id="PS50011">
    <property type="entry name" value="PROTEIN_KINASE_DOM"/>
    <property type="match status" value="1"/>
</dbReference>
<name>A0AAV1CTU0_OLDCO</name>
<feature type="domain" description="Protein kinase" evidence="23">
    <location>
        <begin position="342"/>
        <end position="628"/>
    </location>
</feature>
<dbReference type="Pfam" id="PF00560">
    <property type="entry name" value="LRR_1"/>
    <property type="match status" value="1"/>
</dbReference>
<feature type="region of interest" description="Disordered" evidence="20">
    <location>
        <begin position="620"/>
        <end position="645"/>
    </location>
</feature>
<dbReference type="GO" id="GO:0005524">
    <property type="term" value="F:ATP binding"/>
    <property type="evidence" value="ECO:0007669"/>
    <property type="project" value="UniProtKB-UniRule"/>
</dbReference>
<comment type="similarity">
    <text evidence="2">Belongs to the protein kinase superfamily. Ser/Thr protein kinase family.</text>
</comment>
<evidence type="ECO:0000256" key="9">
    <source>
        <dbReference type="ARBA" id="ARBA00022737"/>
    </source>
</evidence>
<dbReference type="PANTHER" id="PTHR48007:SF19">
    <property type="entry name" value="POLLEN RECEPTOR-LIKE KINASE 5"/>
    <property type="match status" value="1"/>
</dbReference>
<dbReference type="InterPro" id="IPR032675">
    <property type="entry name" value="LRR_dom_sf"/>
</dbReference>
<dbReference type="Pfam" id="PF08263">
    <property type="entry name" value="LRRNT_2"/>
    <property type="match status" value="1"/>
</dbReference>
<comment type="catalytic activity">
    <reaction evidence="17">
        <text>L-threonyl-[protein] + ATP = O-phospho-L-threonyl-[protein] + ADP + H(+)</text>
        <dbReference type="Rhea" id="RHEA:46608"/>
        <dbReference type="Rhea" id="RHEA-COMP:11060"/>
        <dbReference type="Rhea" id="RHEA-COMP:11605"/>
        <dbReference type="ChEBI" id="CHEBI:15378"/>
        <dbReference type="ChEBI" id="CHEBI:30013"/>
        <dbReference type="ChEBI" id="CHEBI:30616"/>
        <dbReference type="ChEBI" id="CHEBI:61977"/>
        <dbReference type="ChEBI" id="CHEBI:456216"/>
        <dbReference type="EC" id="2.7.11.1"/>
    </reaction>
</comment>
<dbReference type="InterPro" id="IPR017441">
    <property type="entry name" value="Protein_kinase_ATP_BS"/>
</dbReference>
<proteinExistence type="inferred from homology"/>
<keyword evidence="7 21" id="KW-0812">Transmembrane</keyword>
<dbReference type="GO" id="GO:0016020">
    <property type="term" value="C:membrane"/>
    <property type="evidence" value="ECO:0007669"/>
    <property type="project" value="UniProtKB-SubCell"/>
</dbReference>
<evidence type="ECO:0000256" key="21">
    <source>
        <dbReference type="SAM" id="Phobius"/>
    </source>
</evidence>
<dbReference type="PANTHER" id="PTHR48007">
    <property type="entry name" value="LEUCINE-RICH REPEAT RECEPTOR-LIKE PROTEIN KINASE PXC1"/>
    <property type="match status" value="1"/>
</dbReference>
<dbReference type="InterPro" id="IPR046959">
    <property type="entry name" value="PRK1-6/SRF4-like"/>
</dbReference>
<evidence type="ECO:0000256" key="12">
    <source>
        <dbReference type="ARBA" id="ARBA00022840"/>
    </source>
</evidence>
<dbReference type="FunFam" id="3.30.200.20:FF:000307">
    <property type="entry name" value="pollen receptor-like kinase 1"/>
    <property type="match status" value="1"/>
</dbReference>
<keyword evidence="6" id="KW-0808">Transferase</keyword>
<dbReference type="SUPFAM" id="SSF52058">
    <property type="entry name" value="L domain-like"/>
    <property type="match status" value="1"/>
</dbReference>
<evidence type="ECO:0000256" key="11">
    <source>
        <dbReference type="ARBA" id="ARBA00022777"/>
    </source>
</evidence>
<dbReference type="InterPro" id="IPR001611">
    <property type="entry name" value="Leu-rich_rpt"/>
</dbReference>
<comment type="subcellular location">
    <subcellularLocation>
        <location evidence="1">Membrane</location>
        <topology evidence="1">Single-pass membrane protein</topology>
    </subcellularLocation>
</comment>
<dbReference type="InterPro" id="IPR013210">
    <property type="entry name" value="LRR_N_plant-typ"/>
</dbReference>
<dbReference type="Gene3D" id="1.10.510.10">
    <property type="entry name" value="Transferase(Phosphotransferase) domain 1"/>
    <property type="match status" value="1"/>
</dbReference>
<feature type="chain" id="PRO_5043594967" description="non-specific serine/threonine protein kinase" evidence="22">
    <location>
        <begin position="22"/>
        <end position="654"/>
    </location>
</feature>
<evidence type="ECO:0000256" key="20">
    <source>
        <dbReference type="SAM" id="MobiDB-lite"/>
    </source>
</evidence>
<dbReference type="FunFam" id="1.10.510.10:FF:000480">
    <property type="entry name" value="Pollen receptor-like kinase 1"/>
    <property type="match status" value="1"/>
</dbReference>
<dbReference type="SUPFAM" id="SSF56112">
    <property type="entry name" value="Protein kinase-like (PK-like)"/>
    <property type="match status" value="1"/>
</dbReference>
<evidence type="ECO:0000256" key="5">
    <source>
        <dbReference type="ARBA" id="ARBA00022614"/>
    </source>
</evidence>
<keyword evidence="16" id="KW-0325">Glycoprotein</keyword>
<gene>
    <name evidence="24" type="ORF">OLC1_LOCUS9122</name>
</gene>
<accession>A0AAV1CTU0</accession>
<dbReference type="EMBL" id="OX459120">
    <property type="protein sequence ID" value="CAI9099034.1"/>
    <property type="molecule type" value="Genomic_DNA"/>
</dbReference>
<evidence type="ECO:0000256" key="8">
    <source>
        <dbReference type="ARBA" id="ARBA00022729"/>
    </source>
</evidence>
<evidence type="ECO:0000256" key="17">
    <source>
        <dbReference type="ARBA" id="ARBA00047899"/>
    </source>
</evidence>
<keyword evidence="15" id="KW-0675">Receptor</keyword>
<evidence type="ECO:0000256" key="6">
    <source>
        <dbReference type="ARBA" id="ARBA00022679"/>
    </source>
</evidence>
<feature type="compositionally biased region" description="Basic and acidic residues" evidence="20">
    <location>
        <begin position="300"/>
        <end position="320"/>
    </location>
</feature>
<dbReference type="Pfam" id="PF00069">
    <property type="entry name" value="Pkinase"/>
    <property type="match status" value="1"/>
</dbReference>
<protein>
    <recommendedName>
        <fullName evidence="3">non-specific serine/threonine protein kinase</fullName>
        <ecNumber evidence="3">2.7.11.1</ecNumber>
    </recommendedName>
</protein>
<organism evidence="24 25">
    <name type="scientific">Oldenlandia corymbosa var. corymbosa</name>
    <dbReference type="NCBI Taxonomy" id="529605"/>
    <lineage>
        <taxon>Eukaryota</taxon>
        <taxon>Viridiplantae</taxon>
        <taxon>Streptophyta</taxon>
        <taxon>Embryophyta</taxon>
        <taxon>Tracheophyta</taxon>
        <taxon>Spermatophyta</taxon>
        <taxon>Magnoliopsida</taxon>
        <taxon>eudicotyledons</taxon>
        <taxon>Gunneridae</taxon>
        <taxon>Pentapetalae</taxon>
        <taxon>asterids</taxon>
        <taxon>lamiids</taxon>
        <taxon>Gentianales</taxon>
        <taxon>Rubiaceae</taxon>
        <taxon>Rubioideae</taxon>
        <taxon>Spermacoceae</taxon>
        <taxon>Hedyotis-Oldenlandia complex</taxon>
        <taxon>Oldenlandia</taxon>
    </lineage>
</organism>
<keyword evidence="4" id="KW-0597">Phosphoprotein</keyword>
<evidence type="ECO:0000256" key="14">
    <source>
        <dbReference type="ARBA" id="ARBA00023136"/>
    </source>
</evidence>
<feature type="region of interest" description="Disordered" evidence="20">
    <location>
        <begin position="289"/>
        <end position="320"/>
    </location>
</feature>
<evidence type="ECO:0000256" key="2">
    <source>
        <dbReference type="ARBA" id="ARBA00008684"/>
    </source>
</evidence>
<keyword evidence="11" id="KW-0418">Kinase</keyword>
<keyword evidence="9" id="KW-0677">Repeat</keyword>
<evidence type="ECO:0000259" key="23">
    <source>
        <dbReference type="PROSITE" id="PS50011"/>
    </source>
</evidence>
<evidence type="ECO:0000256" key="7">
    <source>
        <dbReference type="ARBA" id="ARBA00022692"/>
    </source>
</evidence>
<evidence type="ECO:0000313" key="24">
    <source>
        <dbReference type="EMBL" id="CAI9099034.1"/>
    </source>
</evidence>
<dbReference type="AlphaFoldDB" id="A0AAV1CTU0"/>
<evidence type="ECO:0000256" key="19">
    <source>
        <dbReference type="PROSITE-ProRule" id="PRU10141"/>
    </source>
</evidence>
<reference evidence="24" key="1">
    <citation type="submission" date="2023-03" db="EMBL/GenBank/DDBJ databases">
        <authorList>
            <person name="Julca I."/>
        </authorList>
    </citation>
    <scope>NUCLEOTIDE SEQUENCE</scope>
</reference>
<evidence type="ECO:0000256" key="13">
    <source>
        <dbReference type="ARBA" id="ARBA00022989"/>
    </source>
</evidence>
<evidence type="ECO:0000256" key="3">
    <source>
        <dbReference type="ARBA" id="ARBA00012513"/>
    </source>
</evidence>
<sequence length="654" mass="71917">MATSKVKLSRWFLAVVAVVLSQVFTVTCLSEAELLIQFKGTLENNGGLSNWDTKTPPCNGDKENWVGVLCDKGNVWGLKLENMGLKGSINVAALSQLQDLRTISLMNNDFTGSLPQVNKLGALKSLYLSHNKFSGEIPSSTFEGMLSIKKIHLADNQFSGSIPASLAGLPKLMELMLDKNQFSGQIPDFKQDRLNSINLSNNHLEGPIPASLSKVNKNSFAGNEGLCGGPLEKCPEPEKSEPKLSVGTIVIVVIAVVIAVGAIIAVVVILRRRKTAPQQEAMLGGSAVIQHGHNGAPAGDLDKLERGMSPDRGSEGKKGDQNIKLSFLRDDVGKFDMTDLLKASAEVLGSGTFGSTYKAALSTGPVTVVKRYRHMNNVNKEEFHEHMRRLGRLNHPNVLPIVAFYYRKEEKLIVSSYVHNVSLAVHLHGNKSRGQPSPDWPTRLKIIKGVSRGLLYLYNSLPSLVAPHGHLKSSNVILNESNEPMLTDYGLLPVVNLEQAQEQMIAYKSPEFKQHGRITKKTDVWSLGVLILEILTGKFPSNFLQQGKGSDGDLATWVQSIVKDEWTADVFDRDMTGTNHCEGEIMKLLKIALDLCEPEIDKRWDIKEAVDRIEEIKERDDGGGDDYFSSYTSETDMRSSRGLSEDFINVPMNG</sequence>
<dbReference type="Proteomes" id="UP001161247">
    <property type="component" value="Chromosome 3"/>
</dbReference>
<evidence type="ECO:0000256" key="22">
    <source>
        <dbReference type="SAM" id="SignalP"/>
    </source>
</evidence>
<evidence type="ECO:0000256" key="16">
    <source>
        <dbReference type="ARBA" id="ARBA00023180"/>
    </source>
</evidence>
<evidence type="ECO:0000256" key="15">
    <source>
        <dbReference type="ARBA" id="ARBA00023170"/>
    </source>
</evidence>
<keyword evidence="5" id="KW-0433">Leucine-rich repeat</keyword>
<keyword evidence="13 21" id="KW-1133">Transmembrane helix</keyword>
<evidence type="ECO:0000256" key="18">
    <source>
        <dbReference type="ARBA" id="ARBA00048679"/>
    </source>
</evidence>
<evidence type="ECO:0000256" key="1">
    <source>
        <dbReference type="ARBA" id="ARBA00004167"/>
    </source>
</evidence>
<dbReference type="Gene3D" id="3.80.10.10">
    <property type="entry name" value="Ribonuclease Inhibitor"/>
    <property type="match status" value="2"/>
</dbReference>
<comment type="catalytic activity">
    <reaction evidence="18">
        <text>L-seryl-[protein] + ATP = O-phospho-L-seryl-[protein] + ADP + H(+)</text>
        <dbReference type="Rhea" id="RHEA:17989"/>
        <dbReference type="Rhea" id="RHEA-COMP:9863"/>
        <dbReference type="Rhea" id="RHEA-COMP:11604"/>
        <dbReference type="ChEBI" id="CHEBI:15378"/>
        <dbReference type="ChEBI" id="CHEBI:29999"/>
        <dbReference type="ChEBI" id="CHEBI:30616"/>
        <dbReference type="ChEBI" id="CHEBI:83421"/>
        <dbReference type="ChEBI" id="CHEBI:456216"/>
        <dbReference type="EC" id="2.7.11.1"/>
    </reaction>
</comment>
<dbReference type="EC" id="2.7.11.1" evidence="3"/>
<dbReference type="FunFam" id="3.80.10.10:FF:000400">
    <property type="entry name" value="Nuclear pore complex protein NUP107"/>
    <property type="match status" value="1"/>
</dbReference>
<keyword evidence="12 19" id="KW-0067">ATP-binding</keyword>
<evidence type="ECO:0000256" key="10">
    <source>
        <dbReference type="ARBA" id="ARBA00022741"/>
    </source>
</evidence>
<feature type="binding site" evidence="19">
    <location>
        <position position="370"/>
    </location>
    <ligand>
        <name>ATP</name>
        <dbReference type="ChEBI" id="CHEBI:30616"/>
    </ligand>
</feature>
<keyword evidence="25" id="KW-1185">Reference proteome</keyword>
<feature type="signal peptide" evidence="22">
    <location>
        <begin position="1"/>
        <end position="21"/>
    </location>
</feature>